<dbReference type="PANTHER" id="PTHR36221">
    <property type="entry name" value="DUF742 DOMAIN-CONTAINING PROTEIN"/>
    <property type="match status" value="1"/>
</dbReference>
<evidence type="ECO:0000313" key="1">
    <source>
        <dbReference type="EMBL" id="TMR08506.1"/>
    </source>
</evidence>
<dbReference type="OrthoDB" id="4274007at2"/>
<name>A0A5S4EXU4_9ACTN</name>
<gene>
    <name evidence="1" type="ORF">ETD86_47455</name>
</gene>
<comment type="caution">
    <text evidence="1">The sequence shown here is derived from an EMBL/GenBank/DDBJ whole genome shotgun (WGS) entry which is preliminary data.</text>
</comment>
<keyword evidence="2" id="KW-1185">Reference proteome</keyword>
<dbReference type="PANTHER" id="PTHR36221:SF1">
    <property type="entry name" value="DUF742 DOMAIN-CONTAINING PROTEIN"/>
    <property type="match status" value="1"/>
</dbReference>
<evidence type="ECO:0000313" key="2">
    <source>
        <dbReference type="Proteomes" id="UP000309128"/>
    </source>
</evidence>
<accession>A0A5S4EXU4</accession>
<dbReference type="Proteomes" id="UP000309128">
    <property type="component" value="Unassembled WGS sequence"/>
</dbReference>
<organism evidence="1 2">
    <name type="scientific">Nonomuraea turkmeniaca</name>
    <dbReference type="NCBI Taxonomy" id="103838"/>
    <lineage>
        <taxon>Bacteria</taxon>
        <taxon>Bacillati</taxon>
        <taxon>Actinomycetota</taxon>
        <taxon>Actinomycetes</taxon>
        <taxon>Streptosporangiales</taxon>
        <taxon>Streptosporangiaceae</taxon>
        <taxon>Nonomuraea</taxon>
    </lineage>
</organism>
<dbReference type="InterPro" id="IPR007995">
    <property type="entry name" value="DUF742"/>
</dbReference>
<proteinExistence type="predicted"/>
<reference evidence="1 2" key="1">
    <citation type="submission" date="2019-05" db="EMBL/GenBank/DDBJ databases">
        <title>Draft genome sequence of Nonomuraea turkmeniaca DSM 43926.</title>
        <authorList>
            <person name="Saricaoglu S."/>
            <person name="Isik K."/>
        </authorList>
    </citation>
    <scope>NUCLEOTIDE SEQUENCE [LARGE SCALE GENOMIC DNA]</scope>
    <source>
        <strain evidence="1 2">DSM 43926</strain>
    </source>
</reference>
<dbReference type="AlphaFoldDB" id="A0A5S4EXU4"/>
<dbReference type="Pfam" id="PF05331">
    <property type="entry name" value="DUF742"/>
    <property type="match status" value="1"/>
</dbReference>
<protein>
    <submittedName>
        <fullName evidence="1">DUF742 domain-containing protein</fullName>
    </submittedName>
</protein>
<sequence>MKHWTEGFDDDDADESLVRPYTITGGRTTSERNDLTLITLVTAISEVSSEAERRLRRMQPEHRTIFALCKRPLAVAEVASALNLPVSVTKILIGDLIETGQMRTRPPLAFAQAGGIPDMTILEAVRDGLRNL</sequence>
<dbReference type="EMBL" id="VCKY01000288">
    <property type="protein sequence ID" value="TMR08506.1"/>
    <property type="molecule type" value="Genomic_DNA"/>
</dbReference>
<dbReference type="RefSeq" id="WP_138673197.1">
    <property type="nucleotide sequence ID" value="NZ_VCKY01000288.1"/>
</dbReference>